<dbReference type="Gene3D" id="1.20.990.10">
    <property type="entry name" value="NADPH-cytochrome p450 Reductase, Chain A, domain 3"/>
    <property type="match status" value="1"/>
</dbReference>
<dbReference type="Gene3D" id="2.40.30.10">
    <property type="entry name" value="Translation factors"/>
    <property type="match status" value="1"/>
</dbReference>
<organism evidence="13">
    <name type="scientific">Picocystis salinarum</name>
    <dbReference type="NCBI Taxonomy" id="88271"/>
    <lineage>
        <taxon>Eukaryota</taxon>
        <taxon>Viridiplantae</taxon>
        <taxon>Chlorophyta</taxon>
        <taxon>Picocystophyceae</taxon>
        <taxon>Picocystales</taxon>
        <taxon>Picocystaceae</taxon>
        <taxon>Picocystis</taxon>
    </lineage>
</organism>
<keyword evidence="4" id="KW-0288">FMN</keyword>
<evidence type="ECO:0000256" key="3">
    <source>
        <dbReference type="ARBA" id="ARBA00022630"/>
    </source>
</evidence>
<dbReference type="InterPro" id="IPR017938">
    <property type="entry name" value="Riboflavin_synthase-like_b-brl"/>
</dbReference>
<dbReference type="Pfam" id="PF00175">
    <property type="entry name" value="NAD_binding_1"/>
    <property type="match status" value="1"/>
</dbReference>
<dbReference type="Pfam" id="PF00258">
    <property type="entry name" value="Flavodoxin_1"/>
    <property type="match status" value="1"/>
</dbReference>
<dbReference type="Gene3D" id="3.40.50.80">
    <property type="entry name" value="Nucleotide-binding domain of ferredoxin-NADP reductase (FNR) module"/>
    <property type="match status" value="1"/>
</dbReference>
<dbReference type="InterPro" id="IPR039261">
    <property type="entry name" value="FNR_nucleotide-bd"/>
</dbReference>
<dbReference type="GO" id="GO:0005829">
    <property type="term" value="C:cytosol"/>
    <property type="evidence" value="ECO:0007669"/>
    <property type="project" value="TreeGrafter"/>
</dbReference>
<sequence length="736" mass="81479">MVRPTDAREKGDRRSCRSTMDARCGDGEAHRVAVAVLYGSESGATQGWAEMAASKLRQHGLDAHARRLDDEGARALAVASNGRAWTLFLVSTAGKGDAPSGARSFWRCLRRKWIPNHLLRRAKCAVLALGDSAYLEYNYFGKRLHNRLVKLGAHMAVPLRLGDAQEEGGHLAAVEDWLDEARRAILDDLGGRAPSWREETPRYRVVVHQTCDASELEGDETELLREPHEAGAAFRRLATWAPRLMAEEDLAENEMEVLAALRSTERTEREINVQVKSNECIASGGDVPKVHHVVFTRDPGEVQATSERPVDENESRSEMHRTDTSEEGKNGLVYGGGEVVFDAGDPSANGRTFEEGQQDQATDRVLPMYRAGDCVAVYPETMCKDVHRLLDRLRINGSYLTTVQLNPEHFGRCASEPPPPIKFIAPLEVWFQGALDVGSAAPQGSFFEAMAQFATAQHEKDRLRLLATREGHTTRTEYCDGERRTVAEILCEDFPSVRPTMPWLFHASPRLRARLFSAASAWADSPSQVALTATLSEWTTPFGRARTGLFARWIQGVKRGKVVRIEIVGADGDISRFVKQSLHRPLLLVATGAGIAPVRAFARERLLLHGSTVPTAVVFGCRRRQCDFLHASAWASESQLGLFRHGGAFVLACSRDGASKVYVQHRIKQHARRIWDFTKHGGCIFVCGGSTTGMPDAVALALEQVAQQVGGLSQEESRSWRQDLVRKGRYCVEAWT</sequence>
<evidence type="ECO:0000256" key="8">
    <source>
        <dbReference type="SAM" id="MobiDB-lite"/>
    </source>
</evidence>
<keyword evidence="3" id="KW-0285">Flavoprotein</keyword>
<evidence type="ECO:0000256" key="5">
    <source>
        <dbReference type="ARBA" id="ARBA00022827"/>
    </source>
</evidence>
<dbReference type="PANTHER" id="PTHR19384">
    <property type="entry name" value="NITRIC OXIDE SYNTHASE-RELATED"/>
    <property type="match status" value="1"/>
</dbReference>
<evidence type="ECO:0000313" key="13">
    <source>
        <dbReference type="EMBL" id="CAE0612223.1"/>
    </source>
</evidence>
<keyword evidence="7" id="KW-0560">Oxidoreductase</keyword>
<evidence type="ECO:0000313" key="12">
    <source>
        <dbReference type="EMBL" id="CAE0612221.1"/>
    </source>
</evidence>
<dbReference type="PRINTS" id="PR00369">
    <property type="entry name" value="FLAVODOXIN"/>
</dbReference>
<name>A0A6U9RXE9_9CHLO</name>
<reference evidence="13" key="1">
    <citation type="submission" date="2021-01" db="EMBL/GenBank/DDBJ databases">
        <authorList>
            <person name="Corre E."/>
            <person name="Pelletier E."/>
            <person name="Niang G."/>
            <person name="Scheremetjew M."/>
            <person name="Finn R."/>
            <person name="Kale V."/>
            <person name="Holt S."/>
            <person name="Cochrane G."/>
            <person name="Meng A."/>
            <person name="Brown T."/>
            <person name="Cohen L."/>
        </authorList>
    </citation>
    <scope>NUCLEOTIDE SEQUENCE</scope>
    <source>
        <strain evidence="13">CCMP1897</strain>
    </source>
</reference>
<dbReference type="GO" id="GO:0010181">
    <property type="term" value="F:FMN binding"/>
    <property type="evidence" value="ECO:0007669"/>
    <property type="project" value="InterPro"/>
</dbReference>
<evidence type="ECO:0000313" key="11">
    <source>
        <dbReference type="EMBL" id="CAE0612220.1"/>
    </source>
</evidence>
<feature type="compositionally biased region" description="Basic and acidic residues" evidence="8">
    <location>
        <begin position="1"/>
        <end position="15"/>
    </location>
</feature>
<dbReference type="Pfam" id="PF00667">
    <property type="entry name" value="FAD_binding_1"/>
    <property type="match status" value="1"/>
</dbReference>
<keyword evidence="6" id="KW-0521">NADP</keyword>
<keyword evidence="5" id="KW-0274">FAD</keyword>
<dbReference type="EMBL" id="HBIS01006680">
    <property type="protein sequence ID" value="CAE0612219.1"/>
    <property type="molecule type" value="Transcribed_RNA"/>
</dbReference>
<feature type="region of interest" description="Disordered" evidence="8">
    <location>
        <begin position="1"/>
        <end position="21"/>
    </location>
</feature>
<evidence type="ECO:0000256" key="2">
    <source>
        <dbReference type="ARBA" id="ARBA00001974"/>
    </source>
</evidence>
<dbReference type="InterPro" id="IPR023173">
    <property type="entry name" value="NADPH_Cyt_P450_Rdtase_alpha"/>
</dbReference>
<evidence type="ECO:0000256" key="7">
    <source>
        <dbReference type="ARBA" id="ARBA00023002"/>
    </source>
</evidence>
<dbReference type="InterPro" id="IPR008254">
    <property type="entry name" value="Flavodoxin/NO_synth"/>
</dbReference>
<dbReference type="PROSITE" id="PS50902">
    <property type="entry name" value="FLAVODOXIN_LIKE"/>
    <property type="match status" value="1"/>
</dbReference>
<evidence type="ECO:0000259" key="9">
    <source>
        <dbReference type="PROSITE" id="PS50902"/>
    </source>
</evidence>
<comment type="cofactor">
    <cofactor evidence="2">
        <name>FAD</name>
        <dbReference type="ChEBI" id="CHEBI:57692"/>
    </cofactor>
</comment>
<dbReference type="InterPro" id="IPR001094">
    <property type="entry name" value="Flavdoxin-like"/>
</dbReference>
<dbReference type="AlphaFoldDB" id="A0A6U9RXE9"/>
<feature type="region of interest" description="Disordered" evidence="8">
    <location>
        <begin position="301"/>
        <end position="332"/>
    </location>
</feature>
<feature type="compositionally biased region" description="Basic and acidic residues" evidence="8">
    <location>
        <begin position="308"/>
        <end position="329"/>
    </location>
</feature>
<evidence type="ECO:0000256" key="1">
    <source>
        <dbReference type="ARBA" id="ARBA00001917"/>
    </source>
</evidence>
<dbReference type="EMBL" id="HBIS01006685">
    <property type="protein sequence ID" value="CAE0612224.1"/>
    <property type="molecule type" value="Transcribed_RNA"/>
</dbReference>
<dbReference type="SUPFAM" id="SSF63380">
    <property type="entry name" value="Riboflavin synthase domain-like"/>
    <property type="match status" value="1"/>
</dbReference>
<dbReference type="InterPro" id="IPR001709">
    <property type="entry name" value="Flavoprot_Pyr_Nucl_cyt_Rdtase"/>
</dbReference>
<dbReference type="InterPro" id="IPR003097">
    <property type="entry name" value="CysJ-like_FAD-binding"/>
</dbReference>
<evidence type="ECO:0000313" key="10">
    <source>
        <dbReference type="EMBL" id="CAE0612219.1"/>
    </source>
</evidence>
<dbReference type="Gene3D" id="3.40.50.360">
    <property type="match status" value="1"/>
</dbReference>
<evidence type="ECO:0000256" key="6">
    <source>
        <dbReference type="ARBA" id="ARBA00022857"/>
    </source>
</evidence>
<dbReference type="SUPFAM" id="SSF52343">
    <property type="entry name" value="Ferredoxin reductase-like, C-terminal NADP-linked domain"/>
    <property type="match status" value="1"/>
</dbReference>
<dbReference type="SUPFAM" id="SSF52218">
    <property type="entry name" value="Flavoproteins"/>
    <property type="match status" value="1"/>
</dbReference>
<gene>
    <name evidence="10" type="ORF">PSAL00342_LOCUS6054</name>
    <name evidence="11" type="ORF">PSAL00342_LOCUS6055</name>
    <name evidence="12" type="ORF">PSAL00342_LOCUS6056</name>
    <name evidence="13" type="ORF">PSAL00342_LOCUS6058</name>
    <name evidence="14" type="ORF">PSAL00342_LOCUS6059</name>
</gene>
<protein>
    <recommendedName>
        <fullName evidence="9">Flavodoxin-like domain-containing protein</fullName>
    </recommendedName>
</protein>
<dbReference type="EMBL" id="HBIS01006681">
    <property type="protein sequence ID" value="CAE0612220.1"/>
    <property type="molecule type" value="Transcribed_RNA"/>
</dbReference>
<dbReference type="InterPro" id="IPR029039">
    <property type="entry name" value="Flavoprotein-like_sf"/>
</dbReference>
<feature type="domain" description="Flavodoxin-like" evidence="9">
    <location>
        <begin position="34"/>
        <end position="182"/>
    </location>
</feature>
<dbReference type="EMBL" id="HBIS01006682">
    <property type="protein sequence ID" value="CAE0612221.1"/>
    <property type="molecule type" value="Transcribed_RNA"/>
</dbReference>
<comment type="cofactor">
    <cofactor evidence="1">
        <name>FMN</name>
        <dbReference type="ChEBI" id="CHEBI:58210"/>
    </cofactor>
</comment>
<dbReference type="InterPro" id="IPR001433">
    <property type="entry name" value="OxRdtase_FAD/NAD-bd"/>
</dbReference>
<dbReference type="PRINTS" id="PR00371">
    <property type="entry name" value="FPNCR"/>
</dbReference>
<dbReference type="GO" id="GO:0050660">
    <property type="term" value="F:flavin adenine dinucleotide binding"/>
    <property type="evidence" value="ECO:0007669"/>
    <property type="project" value="TreeGrafter"/>
</dbReference>
<dbReference type="PANTHER" id="PTHR19384:SF10">
    <property type="entry name" value="NADPH-DEPENDENT DIFLAVIN OXIDOREDUCTASE 1"/>
    <property type="match status" value="1"/>
</dbReference>
<evidence type="ECO:0000313" key="14">
    <source>
        <dbReference type="EMBL" id="CAE0612224.1"/>
    </source>
</evidence>
<dbReference type="EMBL" id="HBIS01006684">
    <property type="protein sequence ID" value="CAE0612223.1"/>
    <property type="molecule type" value="Transcribed_RNA"/>
</dbReference>
<dbReference type="GO" id="GO:0003958">
    <property type="term" value="F:NADPH-hemoprotein reductase activity"/>
    <property type="evidence" value="ECO:0007669"/>
    <property type="project" value="UniProtKB-EC"/>
</dbReference>
<proteinExistence type="predicted"/>
<evidence type="ECO:0000256" key="4">
    <source>
        <dbReference type="ARBA" id="ARBA00022643"/>
    </source>
</evidence>
<accession>A0A6U9RXE9</accession>